<comment type="caution">
    <text evidence="1">The sequence shown here is derived from an EMBL/GenBank/DDBJ whole genome shotgun (WGS) entry which is preliminary data.</text>
</comment>
<proteinExistence type="predicted"/>
<gene>
    <name evidence="1" type="ORF">S03H2_16098</name>
</gene>
<dbReference type="EMBL" id="BARU01008211">
    <property type="protein sequence ID" value="GAH38240.1"/>
    <property type="molecule type" value="Genomic_DNA"/>
</dbReference>
<reference evidence="1" key="1">
    <citation type="journal article" date="2014" name="Front. Microbiol.">
        <title>High frequency of phylogenetically diverse reductive dehalogenase-homologous genes in deep subseafloor sedimentary metagenomes.</title>
        <authorList>
            <person name="Kawai M."/>
            <person name="Futagami T."/>
            <person name="Toyoda A."/>
            <person name="Takaki Y."/>
            <person name="Nishi S."/>
            <person name="Hori S."/>
            <person name="Arai W."/>
            <person name="Tsubouchi T."/>
            <person name="Morono Y."/>
            <person name="Uchiyama I."/>
            <person name="Ito T."/>
            <person name="Fujiyama A."/>
            <person name="Inagaki F."/>
            <person name="Takami H."/>
        </authorList>
    </citation>
    <scope>NUCLEOTIDE SEQUENCE</scope>
    <source>
        <strain evidence="1">Expedition CK06-06</strain>
    </source>
</reference>
<protein>
    <submittedName>
        <fullName evidence="1">Uncharacterized protein</fullName>
    </submittedName>
</protein>
<organism evidence="1">
    <name type="scientific">marine sediment metagenome</name>
    <dbReference type="NCBI Taxonomy" id="412755"/>
    <lineage>
        <taxon>unclassified sequences</taxon>
        <taxon>metagenomes</taxon>
        <taxon>ecological metagenomes</taxon>
    </lineage>
</organism>
<evidence type="ECO:0000313" key="1">
    <source>
        <dbReference type="EMBL" id="GAH38240.1"/>
    </source>
</evidence>
<feature type="non-terminal residue" evidence="1">
    <location>
        <position position="1"/>
    </location>
</feature>
<name>X1G0A7_9ZZZZ</name>
<dbReference type="AlphaFoldDB" id="X1G0A7"/>
<sequence>WRVEYVIWEGTSHDMKESKLGLREGLKIRQMMYQQILDTWFREWRKNRR</sequence>
<accession>X1G0A7</accession>